<accession>A0A2J7YN94</accession>
<dbReference type="EMBL" id="PGGS01004946">
    <property type="protein sequence ID" value="PNG89504.1"/>
    <property type="molecule type" value="Genomic_DNA"/>
</dbReference>
<evidence type="ECO:0000256" key="1">
    <source>
        <dbReference type="ARBA" id="ARBA00022741"/>
    </source>
</evidence>
<dbReference type="AlphaFoldDB" id="A0A2J7YN94"/>
<feature type="non-terminal residue" evidence="3">
    <location>
        <position position="1"/>
    </location>
</feature>
<evidence type="ECO:0000256" key="2">
    <source>
        <dbReference type="ARBA" id="ARBA00023134"/>
    </source>
</evidence>
<protein>
    <submittedName>
        <fullName evidence="3">GTP-binding protein 1</fullName>
    </submittedName>
</protein>
<sequence>VRKGMVLVDERLKPVASWEFDADIAILTHSTTIQPRYQAVIHCEIIRQAIRSTQ</sequence>
<keyword evidence="4" id="KW-1185">Reference proteome</keyword>
<keyword evidence="2" id="KW-0342">GTP-binding</keyword>
<name>A0A2J7YN94_9CHLO</name>
<dbReference type="SUPFAM" id="SSF50465">
    <property type="entry name" value="EF-Tu/eEF-1alpha/eIF2-gamma C-terminal domain"/>
    <property type="match status" value="1"/>
</dbReference>
<dbReference type="Proteomes" id="UP000236333">
    <property type="component" value="Unassembled WGS sequence"/>
</dbReference>
<organism evidence="3 4">
    <name type="scientific">Tetrabaena socialis</name>
    <dbReference type="NCBI Taxonomy" id="47790"/>
    <lineage>
        <taxon>Eukaryota</taxon>
        <taxon>Viridiplantae</taxon>
        <taxon>Chlorophyta</taxon>
        <taxon>core chlorophytes</taxon>
        <taxon>Chlorophyceae</taxon>
        <taxon>CS clade</taxon>
        <taxon>Chlamydomonadales</taxon>
        <taxon>Tetrabaenaceae</taxon>
        <taxon>Tetrabaena</taxon>
    </lineage>
</organism>
<gene>
    <name evidence="3" type="ORF">TSOC_015319</name>
</gene>
<dbReference type="InterPro" id="IPR009001">
    <property type="entry name" value="Transl_elong_EF1A/Init_IF2_C"/>
</dbReference>
<reference evidence="3 4" key="1">
    <citation type="journal article" date="2017" name="Mol. Biol. Evol.">
        <title>The 4-celled Tetrabaena socialis nuclear genome reveals the essential components for genetic control of cell number at the origin of multicellularity in the volvocine lineage.</title>
        <authorList>
            <person name="Featherston J."/>
            <person name="Arakaki Y."/>
            <person name="Hanschen E.R."/>
            <person name="Ferris P.J."/>
            <person name="Michod R.E."/>
            <person name="Olson B.J.S.C."/>
            <person name="Nozaki H."/>
            <person name="Durand P.M."/>
        </authorList>
    </citation>
    <scope>NUCLEOTIDE SEQUENCE [LARGE SCALE GENOMIC DNA]</scope>
    <source>
        <strain evidence="3 4">NIES-571</strain>
    </source>
</reference>
<comment type="caution">
    <text evidence="3">The sequence shown here is derived from an EMBL/GenBank/DDBJ whole genome shotgun (WGS) entry which is preliminary data.</text>
</comment>
<evidence type="ECO:0000313" key="3">
    <source>
        <dbReference type="EMBL" id="PNG89504.1"/>
    </source>
</evidence>
<proteinExistence type="predicted"/>
<keyword evidence="1" id="KW-0547">Nucleotide-binding</keyword>
<dbReference type="OrthoDB" id="248233at2759"/>
<evidence type="ECO:0000313" key="4">
    <source>
        <dbReference type="Proteomes" id="UP000236333"/>
    </source>
</evidence>
<dbReference type="GO" id="GO:0005525">
    <property type="term" value="F:GTP binding"/>
    <property type="evidence" value="ECO:0007669"/>
    <property type="project" value="UniProtKB-KW"/>
</dbReference>